<dbReference type="CDD" id="cd02035">
    <property type="entry name" value="ArsA"/>
    <property type="match status" value="1"/>
</dbReference>
<dbReference type="PANTHER" id="PTHR10803">
    <property type="entry name" value="ARSENICAL PUMP-DRIVING ATPASE ARSENITE-TRANSLOCATING ATPASE"/>
    <property type="match status" value="1"/>
</dbReference>
<dbReference type="RefSeq" id="WP_186840976.1">
    <property type="nucleotide sequence ID" value="NZ_WJBC01000001.1"/>
</dbReference>
<evidence type="ECO:0000259" key="2">
    <source>
        <dbReference type="Pfam" id="PF02374"/>
    </source>
</evidence>
<organism evidence="4 5">
    <name type="scientific">Acetobacterium fimetarium</name>
    <dbReference type="NCBI Taxonomy" id="52691"/>
    <lineage>
        <taxon>Bacteria</taxon>
        <taxon>Bacillati</taxon>
        <taxon>Bacillota</taxon>
        <taxon>Clostridia</taxon>
        <taxon>Eubacteriales</taxon>
        <taxon>Eubacteriaceae</taxon>
        <taxon>Acetobacterium</taxon>
    </lineage>
</organism>
<dbReference type="InterPro" id="IPR025723">
    <property type="entry name" value="ArsA/GET3_ATPase-like"/>
</dbReference>
<sequence>MKRILFFTGKGGVGKTSVAAAHALKSSKEGKKTLIISTDMAHNLGDLFDMPVGKTEVRVAENLYALEVDVNDMIENEFKNIMQAFANLMGSFNQDGIEMDEFTMMPGMDELFSLLKIQEVYKKSDYERIIVDCAPTGETLSLLKFPELLCWYMDKFFPMGKLAMRVLSPVSKSLFKIQLPDKHAISDIEKLYLELIELQELLKNKAITSVRLVTIPEKMVVEETKRNYMYMKLYNYHVDGVFINRILPKDIDNPFFDEWVAIQKTYIDEIRHCFESVSQYQIPWYDTDLLGLDSINRICEDAFAGSDDLFDIRDSVDGERYEATTNGYAMKLYLPNILKDEVSVNLSGADVIVKIGNYKRNIPMPNTLRGMEVTSARYDEDTLVIQFEKLLEASNES</sequence>
<dbReference type="InterPro" id="IPR016300">
    <property type="entry name" value="ATPase_ArsA/GET3"/>
</dbReference>
<dbReference type="InterPro" id="IPR027417">
    <property type="entry name" value="P-loop_NTPase"/>
</dbReference>
<gene>
    <name evidence="4" type="ORF">GH808_01215</name>
</gene>
<dbReference type="Gene3D" id="2.60.40.790">
    <property type="match status" value="1"/>
</dbReference>
<comment type="caution">
    <text evidence="4">The sequence shown here is derived from an EMBL/GenBank/DDBJ whole genome shotgun (WGS) entry which is preliminary data.</text>
</comment>
<keyword evidence="5" id="KW-1185">Reference proteome</keyword>
<dbReference type="EMBL" id="WJBC01000001">
    <property type="protein sequence ID" value="MBC3803062.1"/>
    <property type="molecule type" value="Genomic_DNA"/>
</dbReference>
<dbReference type="Pfam" id="PF02374">
    <property type="entry name" value="ArsA_ATPase"/>
    <property type="match status" value="1"/>
</dbReference>
<dbReference type="SUPFAM" id="SSF52540">
    <property type="entry name" value="P-loop containing nucleoside triphosphate hydrolases"/>
    <property type="match status" value="1"/>
</dbReference>
<evidence type="ECO:0000313" key="5">
    <source>
        <dbReference type="Proteomes" id="UP000603234"/>
    </source>
</evidence>
<dbReference type="Proteomes" id="UP000603234">
    <property type="component" value="Unassembled WGS sequence"/>
</dbReference>
<comment type="similarity">
    <text evidence="1">Belongs to the arsA ATPase family.</text>
</comment>
<feature type="domain" description="ArsA HSP20-like" evidence="3">
    <location>
        <begin position="326"/>
        <end position="387"/>
    </location>
</feature>
<feature type="domain" description="ArsA/GET3 Anion-transporting ATPase-like" evidence="2">
    <location>
        <begin position="3"/>
        <end position="300"/>
    </location>
</feature>
<evidence type="ECO:0000259" key="3">
    <source>
        <dbReference type="Pfam" id="PF17886"/>
    </source>
</evidence>
<protein>
    <submittedName>
        <fullName evidence="4">AAA family ATPase</fullName>
    </submittedName>
</protein>
<dbReference type="Gene3D" id="3.40.50.300">
    <property type="entry name" value="P-loop containing nucleotide triphosphate hydrolases"/>
    <property type="match status" value="1"/>
</dbReference>
<evidence type="ECO:0000313" key="4">
    <source>
        <dbReference type="EMBL" id="MBC3803062.1"/>
    </source>
</evidence>
<dbReference type="CDD" id="cd00298">
    <property type="entry name" value="ACD_sHsps_p23-like"/>
    <property type="match status" value="1"/>
</dbReference>
<proteinExistence type="inferred from homology"/>
<evidence type="ECO:0000256" key="1">
    <source>
        <dbReference type="ARBA" id="ARBA00011040"/>
    </source>
</evidence>
<accession>A0ABR6WR30</accession>
<dbReference type="InterPro" id="IPR040612">
    <property type="entry name" value="ArsA_HSP20-like"/>
</dbReference>
<dbReference type="InterPro" id="IPR008978">
    <property type="entry name" value="HSP20-like_chaperone"/>
</dbReference>
<name>A0ABR6WR30_9FIRM</name>
<dbReference type="NCBIfam" id="TIGR00345">
    <property type="entry name" value="GET3_arsA_TRC40"/>
    <property type="match status" value="1"/>
</dbReference>
<dbReference type="PANTHER" id="PTHR10803:SF3">
    <property type="entry name" value="ATPASE GET3"/>
    <property type="match status" value="1"/>
</dbReference>
<dbReference type="Pfam" id="PF17886">
    <property type="entry name" value="ArsA_HSP20"/>
    <property type="match status" value="1"/>
</dbReference>
<reference evidence="4 5" key="1">
    <citation type="journal article" date="2020" name="mSystems">
        <title>Defining Genomic and Predicted Metabolic Features of the Acetobacterium Genus.</title>
        <authorList>
            <person name="Ross D.E."/>
            <person name="Marshall C.W."/>
            <person name="Gulliver D."/>
            <person name="May H.D."/>
            <person name="Norman R.S."/>
        </authorList>
    </citation>
    <scope>NUCLEOTIDE SEQUENCE [LARGE SCALE GENOMIC DNA]</scope>
    <source>
        <strain evidence="4 5">DSM 8238</strain>
    </source>
</reference>